<evidence type="ECO:0000313" key="2">
    <source>
        <dbReference type="EMBL" id="OEL18491.1"/>
    </source>
</evidence>
<dbReference type="AlphaFoldDB" id="A0A1E5V047"/>
<dbReference type="STRING" id="888268.A0A1E5V047"/>
<dbReference type="OrthoDB" id="190846at2759"/>
<sequence>MPRRRRRRGDLAVAAAVTVLVTVALAAVGVAGADGGAEFDYRKLSGIIIPGFASTQLRAWSVLDCPYSPFDFNPLDSVWLDTAKVEIPVLHHYHLPFSLTFEIALKLRGGPSLVFAHSMGNNVFRYFLEWLKLEIAPKHYIQWLDEHIHAYFAVGAPLLGSTEAVRAALSGTTFGLPVSEGTARLMFNAFGSSLWLMPFSKHCKADNIYWKHFFEGKGGCPHRLQCDEAEYISDYSGWPTDLVNIEVPSVRDMGAYPSIMDITENITSSMECGRPTLLSFSAREVSDGTLFKTIEDYDPQSKALVYQLEKYYQGDPVLNPLTPWERPPIKNVFCIYGIDSKTEVGYYFAPSGKPYPDNWIITDIIYEFEGSLLSRQVSYNLILRSLLLFTLITLFVLTRSGNSVSGKPNNASGDGTVSYNSLSWCKNWLGPKVNITRAPQVFYFLPYWCDSPW</sequence>
<keyword evidence="2" id="KW-0012">Acyltransferase</keyword>
<feature type="signal peptide" evidence="1">
    <location>
        <begin position="1"/>
        <end position="26"/>
    </location>
</feature>
<proteinExistence type="predicted"/>
<dbReference type="PANTHER" id="PTHR11440">
    <property type="entry name" value="LECITHIN-CHOLESTEROL ACYLTRANSFERASE-RELATED"/>
    <property type="match status" value="1"/>
</dbReference>
<dbReference type="InterPro" id="IPR003386">
    <property type="entry name" value="LACT/PDAT_acylTrfase"/>
</dbReference>
<evidence type="ECO:0000313" key="3">
    <source>
        <dbReference type="Proteomes" id="UP000095767"/>
    </source>
</evidence>
<dbReference type="Pfam" id="PF02450">
    <property type="entry name" value="LCAT"/>
    <property type="match status" value="1"/>
</dbReference>
<keyword evidence="1" id="KW-0732">Signal</keyword>
<dbReference type="Gene3D" id="3.40.50.1820">
    <property type="entry name" value="alpha/beta hydrolase"/>
    <property type="match status" value="1"/>
</dbReference>
<dbReference type="Proteomes" id="UP000095767">
    <property type="component" value="Unassembled WGS sequence"/>
</dbReference>
<dbReference type="GO" id="GO:0008374">
    <property type="term" value="F:O-acyltransferase activity"/>
    <property type="evidence" value="ECO:0007669"/>
    <property type="project" value="InterPro"/>
</dbReference>
<dbReference type="GO" id="GO:0006629">
    <property type="term" value="P:lipid metabolic process"/>
    <property type="evidence" value="ECO:0007669"/>
    <property type="project" value="InterPro"/>
</dbReference>
<comment type="caution">
    <text evidence="2">The sequence shown here is derived from an EMBL/GenBank/DDBJ whole genome shotgun (WGS) entry which is preliminary data.</text>
</comment>
<keyword evidence="2" id="KW-0808">Transferase</keyword>
<protein>
    <submittedName>
        <fullName evidence="2">Phospholipid--sterol O-acyltransferase</fullName>
    </submittedName>
</protein>
<accession>A0A1E5V047</accession>
<dbReference type="InterPro" id="IPR029058">
    <property type="entry name" value="AB_hydrolase_fold"/>
</dbReference>
<name>A0A1E5V047_9POAL</name>
<organism evidence="2 3">
    <name type="scientific">Dichanthelium oligosanthes</name>
    <dbReference type="NCBI Taxonomy" id="888268"/>
    <lineage>
        <taxon>Eukaryota</taxon>
        <taxon>Viridiplantae</taxon>
        <taxon>Streptophyta</taxon>
        <taxon>Embryophyta</taxon>
        <taxon>Tracheophyta</taxon>
        <taxon>Spermatophyta</taxon>
        <taxon>Magnoliopsida</taxon>
        <taxon>Liliopsida</taxon>
        <taxon>Poales</taxon>
        <taxon>Poaceae</taxon>
        <taxon>PACMAD clade</taxon>
        <taxon>Panicoideae</taxon>
        <taxon>Panicodae</taxon>
        <taxon>Paniceae</taxon>
        <taxon>Dichantheliinae</taxon>
        <taxon>Dichanthelium</taxon>
    </lineage>
</organism>
<dbReference type="EMBL" id="LWDX02056487">
    <property type="protein sequence ID" value="OEL18491.1"/>
    <property type="molecule type" value="Genomic_DNA"/>
</dbReference>
<reference evidence="2 3" key="1">
    <citation type="submission" date="2016-09" db="EMBL/GenBank/DDBJ databases">
        <title>The draft genome of Dichanthelium oligosanthes: A C3 panicoid grass species.</title>
        <authorList>
            <person name="Studer A.J."/>
            <person name="Schnable J.C."/>
            <person name="Brutnell T.P."/>
        </authorList>
    </citation>
    <scope>NUCLEOTIDE SEQUENCE [LARGE SCALE GENOMIC DNA]</scope>
    <source>
        <strain evidence="3">cv. Kellogg 1175</strain>
        <tissue evidence="2">Leaf</tissue>
    </source>
</reference>
<evidence type="ECO:0000256" key="1">
    <source>
        <dbReference type="SAM" id="SignalP"/>
    </source>
</evidence>
<gene>
    <name evidence="2" type="ORF">BAE44_0020489</name>
</gene>
<feature type="chain" id="PRO_5009187554" evidence="1">
    <location>
        <begin position="27"/>
        <end position="453"/>
    </location>
</feature>
<keyword evidence="3" id="KW-1185">Reference proteome</keyword>